<protein>
    <submittedName>
        <fullName evidence="1">Uncharacterized protein</fullName>
    </submittedName>
</protein>
<gene>
    <name evidence="1" type="ORF">LTS18_006280</name>
</gene>
<dbReference type="Proteomes" id="UP001186974">
    <property type="component" value="Unassembled WGS sequence"/>
</dbReference>
<evidence type="ECO:0000313" key="2">
    <source>
        <dbReference type="Proteomes" id="UP001186974"/>
    </source>
</evidence>
<keyword evidence="2" id="KW-1185">Reference proteome</keyword>
<reference evidence="1" key="1">
    <citation type="submission" date="2024-09" db="EMBL/GenBank/DDBJ databases">
        <title>Black Yeasts Isolated from many extreme environments.</title>
        <authorList>
            <person name="Coleine C."/>
            <person name="Stajich J.E."/>
            <person name="Selbmann L."/>
        </authorList>
    </citation>
    <scope>NUCLEOTIDE SEQUENCE</scope>
    <source>
        <strain evidence="1">CCFEE 5737</strain>
    </source>
</reference>
<accession>A0ACC3D4C6</accession>
<sequence>MSQAFLSLATTTAALRGATPGLLTRTMCRRTQSSPLANVAGASHSFSSSIVRSYDGLHPTSRDVESSASHTTAPTVRPRHTRPPATPTPCPSAQSQLNEPAVSVRKPTTSEAKSPPKLLLAQLMRETITARSTTTSRPASTNLETRRALITVTPSSTLRDLQHALASGHARAFGLYAASTSSNQPRDGFGTYTHTHEPRVILDLAAEERALGTAHRAADLPRAIAEIEKLGRLKSPLFRQHRHSASDTMKLLHFPDLRKAVLAGLWERGVLLMSEDVRTLYDELGEAEKGFRDVMLLHKVDVHVRELPETASASASAPASAPAPGPTSRATHLGKEGETLDTNDTLTLVGIALTIGIVALILPVLVYLTVCWAVFASRQLDALSAWFLRGATSEGEGARHRGGAR</sequence>
<evidence type="ECO:0000313" key="1">
    <source>
        <dbReference type="EMBL" id="KAK3061436.1"/>
    </source>
</evidence>
<dbReference type="EMBL" id="JAWDJW010007846">
    <property type="protein sequence ID" value="KAK3061436.1"/>
    <property type="molecule type" value="Genomic_DNA"/>
</dbReference>
<organism evidence="1 2">
    <name type="scientific">Coniosporium uncinatum</name>
    <dbReference type="NCBI Taxonomy" id="93489"/>
    <lineage>
        <taxon>Eukaryota</taxon>
        <taxon>Fungi</taxon>
        <taxon>Dikarya</taxon>
        <taxon>Ascomycota</taxon>
        <taxon>Pezizomycotina</taxon>
        <taxon>Dothideomycetes</taxon>
        <taxon>Dothideomycetes incertae sedis</taxon>
        <taxon>Coniosporium</taxon>
    </lineage>
</organism>
<name>A0ACC3D4C6_9PEZI</name>
<proteinExistence type="predicted"/>
<comment type="caution">
    <text evidence="1">The sequence shown here is derived from an EMBL/GenBank/DDBJ whole genome shotgun (WGS) entry which is preliminary data.</text>
</comment>